<proteinExistence type="inferred from homology"/>
<dbReference type="EMBL" id="MLAK01000649">
    <property type="protein sequence ID" value="OHT09076.1"/>
    <property type="molecule type" value="Genomic_DNA"/>
</dbReference>
<evidence type="ECO:0000256" key="1">
    <source>
        <dbReference type="ARBA" id="ARBA00006347"/>
    </source>
</evidence>
<dbReference type="VEuPathDB" id="TrichDB:TRFO_04654"/>
<evidence type="ECO:0008006" key="5">
    <source>
        <dbReference type="Google" id="ProtNLM"/>
    </source>
</evidence>
<keyword evidence="2" id="KW-0812">Transmembrane</keyword>
<dbReference type="Proteomes" id="UP000179807">
    <property type="component" value="Unassembled WGS sequence"/>
</dbReference>
<dbReference type="AlphaFoldDB" id="A0A1J4KGX7"/>
<dbReference type="SUPFAM" id="SSF52833">
    <property type="entry name" value="Thioredoxin-like"/>
    <property type="match status" value="1"/>
</dbReference>
<comment type="similarity">
    <text evidence="1">Belongs to the protein disulfide isomerase family.</text>
</comment>
<evidence type="ECO:0000313" key="3">
    <source>
        <dbReference type="EMBL" id="OHT09076.1"/>
    </source>
</evidence>
<protein>
    <recommendedName>
        <fullName evidence="5">Thioredoxin domain-containing protein</fullName>
    </recommendedName>
</protein>
<dbReference type="RefSeq" id="XP_068362212.1">
    <property type="nucleotide sequence ID" value="XM_068492030.1"/>
</dbReference>
<dbReference type="PANTHER" id="PTHR18929">
    <property type="entry name" value="PROTEIN DISULFIDE ISOMERASE"/>
    <property type="match status" value="1"/>
</dbReference>
<evidence type="ECO:0000313" key="4">
    <source>
        <dbReference type="Proteomes" id="UP000179807"/>
    </source>
</evidence>
<sequence length="420" mass="48939">MLDRYDRYFKFSFISFRKSSKFFILLIMHSFFFLLFLSLCISKPITLTDKNYQEITTSTNGRPIFVEVWDKHFYQSKSYKDSWKKIASSDKFKDKVIFADLNCHYESLTCQRICPGRVFPRFVWINGTTGATTQYSGGVSPDEVKNWISSQLSDAIEKIESNEKMKEILPISVKMSLFKFSIFENDKNSLEIAQQAAELVKHLQIKMVLVTDQEKHEPKLIHYTPDHREVVFEGEFTVENLKKFIKIHAIRFFAPYSETINHFSQVEEMPVEVFLYPHKNELFKKKAIDIAKSVENLIPTVQTGCEYSNTFCRYVGVGSDRVGVAVIIDKHNNLFWVHNLDRQVYNWTLDVLNGKERGSGPGTGVLKEYLMLFYDMRAKGGWPYYFVFLPFGVMIFAVFIAIFVLAFSIDPTKGQKYKKE</sequence>
<dbReference type="InterPro" id="IPR036249">
    <property type="entry name" value="Thioredoxin-like_sf"/>
</dbReference>
<keyword evidence="4" id="KW-1185">Reference proteome</keyword>
<keyword evidence="2" id="KW-1133">Transmembrane helix</keyword>
<reference evidence="3" key="1">
    <citation type="submission" date="2016-10" db="EMBL/GenBank/DDBJ databases">
        <authorList>
            <person name="Benchimol M."/>
            <person name="Almeida L.G."/>
            <person name="Vasconcelos A.T."/>
            <person name="Perreira-Neves A."/>
            <person name="Rosa I.A."/>
            <person name="Tasca T."/>
            <person name="Bogo M.R."/>
            <person name="de Souza W."/>
        </authorList>
    </citation>
    <scope>NUCLEOTIDE SEQUENCE [LARGE SCALE GENOMIC DNA]</scope>
    <source>
        <strain evidence="3">K</strain>
    </source>
</reference>
<dbReference type="GO" id="GO:0006457">
    <property type="term" value="P:protein folding"/>
    <property type="evidence" value="ECO:0007669"/>
    <property type="project" value="TreeGrafter"/>
</dbReference>
<feature type="transmembrane region" description="Helical" evidence="2">
    <location>
        <begin position="382"/>
        <end position="409"/>
    </location>
</feature>
<dbReference type="GO" id="GO:0003756">
    <property type="term" value="F:protein disulfide isomerase activity"/>
    <property type="evidence" value="ECO:0007669"/>
    <property type="project" value="TreeGrafter"/>
</dbReference>
<evidence type="ECO:0000256" key="2">
    <source>
        <dbReference type="SAM" id="Phobius"/>
    </source>
</evidence>
<dbReference type="PANTHER" id="PTHR18929:SF240">
    <property type="entry name" value="PROTEIN DISULFIDE-ISOMERASE"/>
    <property type="match status" value="1"/>
</dbReference>
<dbReference type="GeneID" id="94826734"/>
<comment type="caution">
    <text evidence="3">The sequence shown here is derived from an EMBL/GenBank/DDBJ whole genome shotgun (WGS) entry which is preliminary data.</text>
</comment>
<dbReference type="Gene3D" id="3.40.30.10">
    <property type="entry name" value="Glutaredoxin"/>
    <property type="match status" value="1"/>
</dbReference>
<keyword evidence="2" id="KW-0472">Membrane</keyword>
<gene>
    <name evidence="3" type="ORF">TRFO_04654</name>
</gene>
<name>A0A1J4KGX7_9EUKA</name>
<accession>A0A1J4KGX7</accession>
<dbReference type="CDD" id="cd02961">
    <property type="entry name" value="PDI_a_family"/>
    <property type="match status" value="1"/>
</dbReference>
<dbReference type="OrthoDB" id="72053at2759"/>
<dbReference type="GO" id="GO:0005783">
    <property type="term" value="C:endoplasmic reticulum"/>
    <property type="evidence" value="ECO:0007669"/>
    <property type="project" value="TreeGrafter"/>
</dbReference>
<dbReference type="Pfam" id="PF13848">
    <property type="entry name" value="Thioredoxin_6"/>
    <property type="match status" value="1"/>
</dbReference>
<dbReference type="GO" id="GO:0034976">
    <property type="term" value="P:response to endoplasmic reticulum stress"/>
    <property type="evidence" value="ECO:0007669"/>
    <property type="project" value="TreeGrafter"/>
</dbReference>
<organism evidence="3 4">
    <name type="scientific">Tritrichomonas foetus</name>
    <dbReference type="NCBI Taxonomy" id="1144522"/>
    <lineage>
        <taxon>Eukaryota</taxon>
        <taxon>Metamonada</taxon>
        <taxon>Parabasalia</taxon>
        <taxon>Tritrichomonadida</taxon>
        <taxon>Tritrichomonadidae</taxon>
        <taxon>Tritrichomonas</taxon>
    </lineage>
</organism>